<dbReference type="GO" id="GO:0005789">
    <property type="term" value="C:endoplasmic reticulum membrane"/>
    <property type="evidence" value="ECO:0007669"/>
    <property type="project" value="TreeGrafter"/>
</dbReference>
<dbReference type="PROSITE" id="PS50076">
    <property type="entry name" value="DNAJ_2"/>
    <property type="match status" value="1"/>
</dbReference>
<protein>
    <submittedName>
        <fullName evidence="5">J domain-containing protein</fullName>
    </submittedName>
</protein>
<dbReference type="GO" id="GO:0071218">
    <property type="term" value="P:cellular response to misfolded protein"/>
    <property type="evidence" value="ECO:0007669"/>
    <property type="project" value="TreeGrafter"/>
</dbReference>
<keyword evidence="2" id="KW-0812">Transmembrane</keyword>
<keyword evidence="2" id="KW-0472">Membrane</keyword>
<evidence type="ECO:0000259" key="3">
    <source>
        <dbReference type="PROSITE" id="PS50076"/>
    </source>
</evidence>
<dbReference type="PRINTS" id="PR00625">
    <property type="entry name" value="JDOMAIN"/>
</dbReference>
<dbReference type="PANTHER" id="PTHR43908">
    <property type="entry name" value="AT29763P-RELATED"/>
    <property type="match status" value="1"/>
</dbReference>
<feature type="region of interest" description="Disordered" evidence="1">
    <location>
        <begin position="146"/>
        <end position="165"/>
    </location>
</feature>
<evidence type="ECO:0000313" key="4">
    <source>
        <dbReference type="Proteomes" id="UP000887574"/>
    </source>
</evidence>
<dbReference type="PROSITE" id="PS00636">
    <property type="entry name" value="DNAJ_1"/>
    <property type="match status" value="1"/>
</dbReference>
<proteinExistence type="predicted"/>
<feature type="transmembrane region" description="Helical" evidence="2">
    <location>
        <begin position="172"/>
        <end position="191"/>
    </location>
</feature>
<dbReference type="SUPFAM" id="SSF46565">
    <property type="entry name" value="Chaperone J-domain"/>
    <property type="match status" value="1"/>
</dbReference>
<dbReference type="InterPro" id="IPR036869">
    <property type="entry name" value="J_dom_sf"/>
</dbReference>
<dbReference type="Gene3D" id="1.10.287.110">
    <property type="entry name" value="DnaJ domain"/>
    <property type="match status" value="1"/>
</dbReference>
<dbReference type="Pfam" id="PF00226">
    <property type="entry name" value="DnaJ"/>
    <property type="match status" value="1"/>
</dbReference>
<organism evidence="4 5">
    <name type="scientific">Ditylenchus dipsaci</name>
    <dbReference type="NCBI Taxonomy" id="166011"/>
    <lineage>
        <taxon>Eukaryota</taxon>
        <taxon>Metazoa</taxon>
        <taxon>Ecdysozoa</taxon>
        <taxon>Nematoda</taxon>
        <taxon>Chromadorea</taxon>
        <taxon>Rhabditida</taxon>
        <taxon>Tylenchina</taxon>
        <taxon>Tylenchomorpha</taxon>
        <taxon>Sphaerularioidea</taxon>
        <taxon>Anguinidae</taxon>
        <taxon>Anguininae</taxon>
        <taxon>Ditylenchus</taxon>
    </lineage>
</organism>
<dbReference type="InterPro" id="IPR051100">
    <property type="entry name" value="DnaJ_subfamily_B/C"/>
</dbReference>
<name>A0A915CQJ5_9BILA</name>
<keyword evidence="4" id="KW-1185">Reference proteome</keyword>
<dbReference type="AlphaFoldDB" id="A0A915CQJ5"/>
<evidence type="ECO:0000256" key="2">
    <source>
        <dbReference type="SAM" id="Phobius"/>
    </source>
</evidence>
<dbReference type="WBParaSite" id="jg11457">
    <property type="protein sequence ID" value="jg11457"/>
    <property type="gene ID" value="jg11457"/>
</dbReference>
<evidence type="ECO:0000256" key="1">
    <source>
        <dbReference type="SAM" id="MobiDB-lite"/>
    </source>
</evidence>
<accession>A0A915CQJ5</accession>
<reference evidence="5" key="1">
    <citation type="submission" date="2022-11" db="UniProtKB">
        <authorList>
            <consortium name="WormBaseParasite"/>
        </authorList>
    </citation>
    <scope>IDENTIFICATION</scope>
</reference>
<dbReference type="GO" id="GO:0030544">
    <property type="term" value="F:Hsp70 protein binding"/>
    <property type="evidence" value="ECO:0007669"/>
    <property type="project" value="TreeGrafter"/>
</dbReference>
<feature type="domain" description="J" evidence="3">
    <location>
        <begin position="44"/>
        <end position="108"/>
    </location>
</feature>
<dbReference type="InterPro" id="IPR001623">
    <property type="entry name" value="DnaJ_domain"/>
</dbReference>
<dbReference type="InterPro" id="IPR018253">
    <property type="entry name" value="DnaJ_domain_CS"/>
</dbReference>
<keyword evidence="2" id="KW-1133">Transmembrane helix</keyword>
<dbReference type="Proteomes" id="UP000887574">
    <property type="component" value="Unplaced"/>
</dbReference>
<evidence type="ECO:0000313" key="5">
    <source>
        <dbReference type="WBParaSite" id="jg11457"/>
    </source>
</evidence>
<dbReference type="PANTHER" id="PTHR43908:SF3">
    <property type="entry name" value="AT29763P-RELATED"/>
    <property type="match status" value="1"/>
</dbReference>
<dbReference type="CDD" id="cd06257">
    <property type="entry name" value="DnaJ"/>
    <property type="match status" value="1"/>
</dbReference>
<sequence>MQVLNSSPQVQKTDSLNFRTGDAVQGTSLQRAVVTYQKNTTLHNYYEILQLPHNVSQSDLKKKYYELALLIHPDKCKLPGATEAFKSLGNAYAVLSDREKRAMYDMESSQGSQSFGSGRAYNTRRSAYSRAPDEDLFGAFFNSNTNTGRSRAQPNRTPNQHPAQQEQDLSQVFAEFVRLIPFMLMIIHFIVQMLGGRVGLIQGVYLVCSTFWKGCSKICWRLDGVHRFHKSVVSLCICKRFANNRNTPVDVIRRL</sequence>
<dbReference type="SMART" id="SM00271">
    <property type="entry name" value="DnaJ"/>
    <property type="match status" value="1"/>
</dbReference>